<dbReference type="STRING" id="33114.A0A2G2WV61"/>
<dbReference type="PANTHER" id="PTHR24121">
    <property type="entry name" value="NO MECHANORECEPTOR POTENTIAL C, ISOFORM D-RELATED"/>
    <property type="match status" value="1"/>
</dbReference>
<dbReference type="InterPro" id="IPR002110">
    <property type="entry name" value="Ankyrin_rpt"/>
</dbReference>
<sequence>MVAAWGFNSYDDEDDEAALMALGYSNLAEEDDSSENKKNETVHHVAANEGHIKVVHSLLSMEEHYKETLMRMTDDNGDTALYMAAWSRHQYVAQTLGERRS</sequence>
<evidence type="ECO:0000313" key="2">
    <source>
        <dbReference type="Proteomes" id="UP000224567"/>
    </source>
</evidence>
<dbReference type="SUPFAM" id="SSF48403">
    <property type="entry name" value="Ankyrin repeat"/>
    <property type="match status" value="1"/>
</dbReference>
<keyword evidence="2" id="KW-1185">Reference proteome</keyword>
<organism evidence="1 2">
    <name type="scientific">Capsicum baccatum</name>
    <name type="common">Peruvian pepper</name>
    <dbReference type="NCBI Taxonomy" id="33114"/>
    <lineage>
        <taxon>Eukaryota</taxon>
        <taxon>Viridiplantae</taxon>
        <taxon>Streptophyta</taxon>
        <taxon>Embryophyta</taxon>
        <taxon>Tracheophyta</taxon>
        <taxon>Spermatophyta</taxon>
        <taxon>Magnoliopsida</taxon>
        <taxon>eudicotyledons</taxon>
        <taxon>Gunneridae</taxon>
        <taxon>Pentapetalae</taxon>
        <taxon>asterids</taxon>
        <taxon>lamiids</taxon>
        <taxon>Solanales</taxon>
        <taxon>Solanaceae</taxon>
        <taxon>Solanoideae</taxon>
        <taxon>Capsiceae</taxon>
        <taxon>Capsicum</taxon>
    </lineage>
</organism>
<accession>A0A2G2WV61</accession>
<reference evidence="2" key="2">
    <citation type="journal article" date="2017" name="J. Anim. Genet.">
        <title>Multiple reference genome sequences of hot pepper reveal the massive evolution of plant disease resistance genes by retroduplication.</title>
        <authorList>
            <person name="Kim S."/>
            <person name="Park J."/>
            <person name="Yeom S.-I."/>
            <person name="Kim Y.-M."/>
            <person name="Seo E."/>
            <person name="Kim K.-T."/>
            <person name="Kim M.-S."/>
            <person name="Lee J.M."/>
            <person name="Cheong K."/>
            <person name="Shin H.-S."/>
            <person name="Kim S.-B."/>
            <person name="Han K."/>
            <person name="Lee J."/>
            <person name="Park M."/>
            <person name="Lee H.-A."/>
            <person name="Lee H.-Y."/>
            <person name="Lee Y."/>
            <person name="Oh S."/>
            <person name="Lee J.H."/>
            <person name="Choi E."/>
            <person name="Choi E."/>
            <person name="Lee S.E."/>
            <person name="Jeon J."/>
            <person name="Kim H."/>
            <person name="Choi G."/>
            <person name="Song H."/>
            <person name="Lee J."/>
            <person name="Lee S.-C."/>
            <person name="Kwon J.-K."/>
            <person name="Lee H.-Y."/>
            <person name="Koo N."/>
            <person name="Hong Y."/>
            <person name="Kim R.W."/>
            <person name="Kang W.-H."/>
            <person name="Huh J.H."/>
            <person name="Kang B.-C."/>
            <person name="Yang T.-J."/>
            <person name="Lee Y.-H."/>
            <person name="Bennetzen J.L."/>
            <person name="Choi D."/>
        </authorList>
    </citation>
    <scope>NUCLEOTIDE SEQUENCE [LARGE SCALE GENOMIC DNA]</scope>
    <source>
        <strain evidence="2">cv. PBC81</strain>
    </source>
</reference>
<proteinExistence type="predicted"/>
<evidence type="ECO:0000313" key="1">
    <source>
        <dbReference type="EMBL" id="PHT49123.1"/>
    </source>
</evidence>
<reference evidence="1 2" key="1">
    <citation type="journal article" date="2017" name="Genome Biol.">
        <title>New reference genome sequences of hot pepper reveal the massive evolution of plant disease-resistance genes by retroduplication.</title>
        <authorList>
            <person name="Kim S."/>
            <person name="Park J."/>
            <person name="Yeom S.I."/>
            <person name="Kim Y.M."/>
            <person name="Seo E."/>
            <person name="Kim K.T."/>
            <person name="Kim M.S."/>
            <person name="Lee J.M."/>
            <person name="Cheong K."/>
            <person name="Shin H.S."/>
            <person name="Kim S.B."/>
            <person name="Han K."/>
            <person name="Lee J."/>
            <person name="Park M."/>
            <person name="Lee H.A."/>
            <person name="Lee H.Y."/>
            <person name="Lee Y."/>
            <person name="Oh S."/>
            <person name="Lee J.H."/>
            <person name="Choi E."/>
            <person name="Choi E."/>
            <person name="Lee S.E."/>
            <person name="Jeon J."/>
            <person name="Kim H."/>
            <person name="Choi G."/>
            <person name="Song H."/>
            <person name="Lee J."/>
            <person name="Lee S.C."/>
            <person name="Kwon J.K."/>
            <person name="Lee H.Y."/>
            <person name="Koo N."/>
            <person name="Hong Y."/>
            <person name="Kim R.W."/>
            <person name="Kang W.H."/>
            <person name="Huh J.H."/>
            <person name="Kang B.C."/>
            <person name="Yang T.J."/>
            <person name="Lee Y.H."/>
            <person name="Bennetzen J.L."/>
            <person name="Choi D."/>
        </authorList>
    </citation>
    <scope>NUCLEOTIDE SEQUENCE [LARGE SCALE GENOMIC DNA]</scope>
    <source>
        <strain evidence="2">cv. PBC81</strain>
    </source>
</reference>
<protein>
    <submittedName>
        <fullName evidence="1">Uncharacterized protein</fullName>
    </submittedName>
</protein>
<dbReference type="AlphaFoldDB" id="A0A2G2WV61"/>
<dbReference type="Proteomes" id="UP000224567">
    <property type="component" value="Unassembled WGS sequence"/>
</dbReference>
<comment type="caution">
    <text evidence="1">The sequence shown here is derived from an EMBL/GenBank/DDBJ whole genome shotgun (WGS) entry which is preliminary data.</text>
</comment>
<dbReference type="InterPro" id="IPR036770">
    <property type="entry name" value="Ankyrin_rpt-contain_sf"/>
</dbReference>
<dbReference type="Gene3D" id="1.25.40.20">
    <property type="entry name" value="Ankyrin repeat-containing domain"/>
    <property type="match status" value="1"/>
</dbReference>
<dbReference type="EMBL" id="MLFT02000005">
    <property type="protein sequence ID" value="PHT49123.1"/>
    <property type="molecule type" value="Genomic_DNA"/>
</dbReference>
<gene>
    <name evidence="1" type="ORF">CQW23_13331</name>
</gene>
<dbReference type="OrthoDB" id="1847170at2759"/>
<dbReference type="Pfam" id="PF12796">
    <property type="entry name" value="Ank_2"/>
    <property type="match status" value="1"/>
</dbReference>
<name>A0A2G2WV61_CAPBA</name>
<dbReference type="PANTHER" id="PTHR24121:SF22">
    <property type="entry name" value="PROTEIN ACCELERATED CELL DEATH 6-LIKE"/>
    <property type="match status" value="1"/>
</dbReference>